<dbReference type="SUPFAM" id="SSF55920">
    <property type="entry name" value="Creatinase/aminopeptidase"/>
    <property type="match status" value="1"/>
</dbReference>
<dbReference type="GO" id="GO:0046872">
    <property type="term" value="F:metal ion binding"/>
    <property type="evidence" value="ECO:0007669"/>
    <property type="project" value="UniProtKB-KW"/>
</dbReference>
<dbReference type="InterPro" id="IPR000994">
    <property type="entry name" value="Pept_M24"/>
</dbReference>
<dbReference type="PANTHER" id="PTHR43763">
    <property type="entry name" value="XAA-PRO AMINOPEPTIDASE 1"/>
    <property type="match status" value="1"/>
</dbReference>
<dbReference type="InterPro" id="IPR032416">
    <property type="entry name" value="Peptidase_M24_C"/>
</dbReference>
<name>A0A0U1NIM0_9RHOB</name>
<feature type="domain" description="Peptidase M24" evidence="7">
    <location>
        <begin position="311"/>
        <end position="520"/>
    </location>
</feature>
<evidence type="ECO:0000256" key="4">
    <source>
        <dbReference type="ARBA" id="ARBA00022801"/>
    </source>
</evidence>
<keyword evidence="11" id="KW-1185">Reference proteome</keyword>
<dbReference type="InterPro" id="IPR036005">
    <property type="entry name" value="Creatinase/aminopeptidase-like"/>
</dbReference>
<feature type="domain" description="Creatinase N-terminal" evidence="8">
    <location>
        <begin position="17"/>
        <end position="151"/>
    </location>
</feature>
<evidence type="ECO:0000256" key="1">
    <source>
        <dbReference type="ARBA" id="ARBA00008766"/>
    </source>
</evidence>
<dbReference type="SUPFAM" id="SSF53092">
    <property type="entry name" value="Creatinase/prolidase N-terminal domain"/>
    <property type="match status" value="1"/>
</dbReference>
<dbReference type="Pfam" id="PF00557">
    <property type="entry name" value="Peptidase_M24"/>
    <property type="match status" value="1"/>
</dbReference>
<dbReference type="InterPro" id="IPR000587">
    <property type="entry name" value="Creatinase_N"/>
</dbReference>
<evidence type="ECO:0000313" key="11">
    <source>
        <dbReference type="Proteomes" id="UP000048949"/>
    </source>
</evidence>
<proteinExistence type="inferred from homology"/>
<keyword evidence="4 10" id="KW-0378">Hydrolase</keyword>
<evidence type="ECO:0000256" key="3">
    <source>
        <dbReference type="ARBA" id="ARBA00022723"/>
    </source>
</evidence>
<dbReference type="InterPro" id="IPR033740">
    <property type="entry name" value="Pept_M24B"/>
</dbReference>
<dbReference type="PANTHER" id="PTHR43763:SF6">
    <property type="entry name" value="XAA-PRO AMINOPEPTIDASE 1"/>
    <property type="match status" value="1"/>
</dbReference>
<evidence type="ECO:0000259" key="8">
    <source>
        <dbReference type="Pfam" id="PF01321"/>
    </source>
</evidence>
<dbReference type="FunFam" id="3.90.230.10:FF:000009">
    <property type="entry name" value="xaa-Pro aminopeptidase 2"/>
    <property type="match status" value="1"/>
</dbReference>
<dbReference type="Gene3D" id="3.90.230.10">
    <property type="entry name" value="Creatinase/methionine aminopeptidase superfamily"/>
    <property type="match status" value="1"/>
</dbReference>
<dbReference type="OrthoDB" id="9806388at2"/>
<dbReference type="RefSeq" id="WP_048597879.1">
    <property type="nucleotide sequence ID" value="NZ_CBFHGK010000001.1"/>
</dbReference>
<dbReference type="AlphaFoldDB" id="A0A0U1NIM0"/>
<dbReference type="Proteomes" id="UP000048949">
    <property type="component" value="Unassembled WGS sequence"/>
</dbReference>
<dbReference type="GO" id="GO:0005737">
    <property type="term" value="C:cytoplasm"/>
    <property type="evidence" value="ECO:0007669"/>
    <property type="project" value="UniProtKB-ARBA"/>
</dbReference>
<evidence type="ECO:0000256" key="5">
    <source>
        <dbReference type="ARBA" id="ARBA00023049"/>
    </source>
</evidence>
<evidence type="ECO:0000256" key="6">
    <source>
        <dbReference type="RuleBase" id="RU000590"/>
    </source>
</evidence>
<keyword evidence="5" id="KW-0482">Metalloprotease</keyword>
<reference evidence="10 11" key="1">
    <citation type="submission" date="2015-04" db="EMBL/GenBank/DDBJ databases">
        <authorList>
            <person name="Syromyatnikov M.Y."/>
            <person name="Popov V.N."/>
        </authorList>
    </citation>
    <scope>NUCLEOTIDE SEQUENCE [LARGE SCALE GENOMIC DNA]</scope>
    <source>
        <strain evidence="10 11">CECT 5292</strain>
    </source>
</reference>
<dbReference type="Pfam" id="PF16188">
    <property type="entry name" value="Peptidase_M24_C"/>
    <property type="match status" value="1"/>
</dbReference>
<dbReference type="Pfam" id="PF16189">
    <property type="entry name" value="Creatinase_N_2"/>
    <property type="match status" value="1"/>
</dbReference>
<comment type="similarity">
    <text evidence="1 6">Belongs to the peptidase M24B family.</text>
</comment>
<dbReference type="Gene3D" id="3.40.350.10">
    <property type="entry name" value="Creatinase/prolidase N-terminal domain"/>
    <property type="match status" value="2"/>
</dbReference>
<dbReference type="GO" id="GO:0070006">
    <property type="term" value="F:metalloaminopeptidase activity"/>
    <property type="evidence" value="ECO:0007669"/>
    <property type="project" value="InterPro"/>
</dbReference>
<dbReference type="EC" id="3.4.-.-" evidence="10"/>
<feature type="domain" description="Peptidase M24 C-terminal" evidence="9">
    <location>
        <begin position="528"/>
        <end position="588"/>
    </location>
</feature>
<dbReference type="InterPro" id="IPR001131">
    <property type="entry name" value="Peptidase_M24B_aminopep-P_CS"/>
</dbReference>
<dbReference type="EMBL" id="CVQV01000003">
    <property type="protein sequence ID" value="CRK74577.1"/>
    <property type="molecule type" value="Genomic_DNA"/>
</dbReference>
<organism evidence="10 11">
    <name type="scientific">Nereida ignava</name>
    <dbReference type="NCBI Taxonomy" id="282199"/>
    <lineage>
        <taxon>Bacteria</taxon>
        <taxon>Pseudomonadati</taxon>
        <taxon>Pseudomonadota</taxon>
        <taxon>Alphaproteobacteria</taxon>
        <taxon>Rhodobacterales</taxon>
        <taxon>Roseobacteraceae</taxon>
        <taxon>Nereida</taxon>
    </lineage>
</organism>
<evidence type="ECO:0000259" key="9">
    <source>
        <dbReference type="Pfam" id="PF16188"/>
    </source>
</evidence>
<evidence type="ECO:0000313" key="10">
    <source>
        <dbReference type="EMBL" id="CRK74577.1"/>
    </source>
</evidence>
<dbReference type="GO" id="GO:0006508">
    <property type="term" value="P:proteolysis"/>
    <property type="evidence" value="ECO:0007669"/>
    <property type="project" value="UniProtKB-KW"/>
</dbReference>
<dbReference type="Pfam" id="PF01321">
    <property type="entry name" value="Creatinase_N"/>
    <property type="match status" value="1"/>
</dbReference>
<dbReference type="PROSITE" id="PS00491">
    <property type="entry name" value="PROLINE_PEPTIDASE"/>
    <property type="match status" value="1"/>
</dbReference>
<sequence>MHQAFVTRTRPKDGPPRLAALRSEMQRAKVDAFLVPRADAHQGEYVNDHDARLSWLTSFTGSAGECLVTATSATMLVDGRYTLQARTQCADDFEVILSTETPRHEWLRNTLKSGNAVAYDPWLHTAGEIEALTKALDGSGIALRATENLIDNIWAGQPDRPQGQAIAYPEDLAGKTSREKCRTLAAELSKAGHSAAVLTLPDSICWLLNIRGSDIPRNPIVQAFAILHATGAVELFSDTQKFAKLKPQEGLTLREWAKFEPALQALQGDVLVDKSSIPVAVVSQLAQPVLARDPCILPKACKNEAELNGTKSAHIRDAAAMVEFLAWLDAADHSTLSEIDVVTKLESFREATGALRDISFETICGSGPNGAIVHYRVTEQTNRKLDANSMLLIDSGGQYIDGTTDITRTVALGTPTAEMTKCFTAVLRGMIAVSRVKFPKGAAGRDLDPLARQFLWSEGLDFGHGTGHGVGVYLCVHEGPQRISRASHEPLQAGMILSNEPGYYVEGKFGIRIENLVIVRDAEQTRTPMMCFETLTWVPIDRRLIDTDTLSADERAWLNAYHADISRKLSGKLSKSAAAWLELATAPL</sequence>
<dbReference type="InterPro" id="IPR029149">
    <property type="entry name" value="Creatin/AminoP/Spt16_N"/>
</dbReference>
<accession>A0A0U1NIM0</accession>
<evidence type="ECO:0000259" key="7">
    <source>
        <dbReference type="Pfam" id="PF00557"/>
    </source>
</evidence>
<gene>
    <name evidence="10" type="ORF">NIG5292_00612</name>
</gene>
<evidence type="ECO:0000256" key="2">
    <source>
        <dbReference type="ARBA" id="ARBA00022670"/>
    </source>
</evidence>
<keyword evidence="2" id="KW-0645">Protease</keyword>
<dbReference type="STRING" id="282199.GCA_001049735_00612"/>
<dbReference type="CDD" id="cd01085">
    <property type="entry name" value="APP"/>
    <property type="match status" value="1"/>
</dbReference>
<dbReference type="InterPro" id="IPR050422">
    <property type="entry name" value="X-Pro_aminopeptidase_P"/>
</dbReference>
<keyword evidence="3 6" id="KW-0479">Metal-binding</keyword>
<protein>
    <submittedName>
        <fullName evidence="10">Putative peptidase</fullName>
        <ecNumber evidence="10">3.4.-.-</ecNumber>
    </submittedName>
</protein>